<sequence length="250" mass="28844">MNWSYHVKGGTSPICDYFINTLKFFTYIKSLKKKQIIFLDQITHPDGVFLKTWNEIKYTLPAKTGRTPGWYYHLIDTILINKQALRLDTPIDITYPTVKNAKRPKTESTTHRNIVKGGNEWDSFWDPITRNLTIGRIIEKNYSNKDRATAYIEHWIPIIPTTQSDITPRKVLNALRKCEGCKLHYPQFIRSFSYSCVILKLISNVIKIKVTNSPTTPGFHIVPLPTTPTQKKQYFLTLPLSTLKAQALAD</sequence>
<organism evidence="1 2">
    <name type="scientific">Rhizophagus clarus</name>
    <dbReference type="NCBI Taxonomy" id="94130"/>
    <lineage>
        <taxon>Eukaryota</taxon>
        <taxon>Fungi</taxon>
        <taxon>Fungi incertae sedis</taxon>
        <taxon>Mucoromycota</taxon>
        <taxon>Glomeromycotina</taxon>
        <taxon>Glomeromycetes</taxon>
        <taxon>Glomerales</taxon>
        <taxon>Glomeraceae</taxon>
        <taxon>Rhizophagus</taxon>
    </lineage>
</organism>
<dbReference type="AlphaFoldDB" id="A0A8H3M5E1"/>
<gene>
    <name evidence="1" type="ORF">RCL2_002446000</name>
</gene>
<evidence type="ECO:0000313" key="1">
    <source>
        <dbReference type="EMBL" id="GES97891.1"/>
    </source>
</evidence>
<dbReference type="Proteomes" id="UP000615446">
    <property type="component" value="Unassembled WGS sequence"/>
</dbReference>
<name>A0A8H3M5E1_9GLOM</name>
<accession>A0A8H3M5E1</accession>
<reference evidence="1" key="1">
    <citation type="submission" date="2019-10" db="EMBL/GenBank/DDBJ databases">
        <title>Conservation and host-specific expression of non-tandemly repeated heterogenous ribosome RNA gene in arbuscular mycorrhizal fungi.</title>
        <authorList>
            <person name="Maeda T."/>
            <person name="Kobayashi Y."/>
            <person name="Nakagawa T."/>
            <person name="Ezawa T."/>
            <person name="Yamaguchi K."/>
            <person name="Bino T."/>
            <person name="Nishimoto Y."/>
            <person name="Shigenobu S."/>
            <person name="Kawaguchi M."/>
        </authorList>
    </citation>
    <scope>NUCLEOTIDE SEQUENCE</scope>
    <source>
        <strain evidence="1">HR1</strain>
    </source>
</reference>
<protein>
    <submittedName>
        <fullName evidence="1">Ribonuclease H-like domain-containing protein</fullName>
    </submittedName>
</protein>
<dbReference type="OrthoDB" id="2480065at2759"/>
<dbReference type="EMBL" id="BLAL01000261">
    <property type="protein sequence ID" value="GES97891.1"/>
    <property type="molecule type" value="Genomic_DNA"/>
</dbReference>
<evidence type="ECO:0000313" key="2">
    <source>
        <dbReference type="Proteomes" id="UP000615446"/>
    </source>
</evidence>
<proteinExistence type="predicted"/>
<comment type="caution">
    <text evidence="1">The sequence shown here is derived from an EMBL/GenBank/DDBJ whole genome shotgun (WGS) entry which is preliminary data.</text>
</comment>